<dbReference type="CDD" id="cd01650">
    <property type="entry name" value="RT_nLTR_like"/>
    <property type="match status" value="1"/>
</dbReference>
<dbReference type="Gene3D" id="3.30.70.270">
    <property type="match status" value="1"/>
</dbReference>
<dbReference type="SUPFAM" id="SSF56219">
    <property type="entry name" value="DNase I-like"/>
    <property type="match status" value="1"/>
</dbReference>
<feature type="region of interest" description="Disordered" evidence="10">
    <location>
        <begin position="900"/>
        <end position="945"/>
    </location>
</feature>
<accession>A0AAE0PTV7</accession>
<comment type="similarity">
    <text evidence="3">Belongs to the beta type-B retroviral polymerase family. HERV class-II K(HML-2) pol subfamily.</text>
</comment>
<evidence type="ECO:0000256" key="7">
    <source>
        <dbReference type="ARBA" id="ARBA00023163"/>
    </source>
</evidence>
<comment type="subcellular location">
    <subcellularLocation>
        <location evidence="1">Nucleus</location>
    </subcellularLocation>
</comment>
<dbReference type="InterPro" id="IPR000477">
    <property type="entry name" value="RT_dom"/>
</dbReference>
<dbReference type="FunFam" id="6.10.140.2200:FF:000001">
    <property type="entry name" value="Cbp/p300-interacting transactivator 2 isoform 1"/>
    <property type="match status" value="1"/>
</dbReference>
<dbReference type="Gene3D" id="3.60.10.10">
    <property type="entry name" value="Endonuclease/exonuclease/phosphatase"/>
    <property type="match status" value="1"/>
</dbReference>
<dbReference type="InterPro" id="IPR043502">
    <property type="entry name" value="DNA/RNA_pol_sf"/>
</dbReference>
<dbReference type="GO" id="GO:0003713">
    <property type="term" value="F:transcription coactivator activity"/>
    <property type="evidence" value="ECO:0007669"/>
    <property type="project" value="UniProtKB-ARBA"/>
</dbReference>
<keyword evidence="7" id="KW-0804">Transcription</keyword>
<dbReference type="GO" id="GO:0005634">
    <property type="term" value="C:nucleus"/>
    <property type="evidence" value="ECO:0007669"/>
    <property type="project" value="UniProtKB-SubCell"/>
</dbReference>
<keyword evidence="6" id="KW-0010">Activator</keyword>
<dbReference type="SUPFAM" id="SSF56672">
    <property type="entry name" value="DNA/RNA polymerases"/>
    <property type="match status" value="1"/>
</dbReference>
<keyword evidence="8" id="KW-0539">Nucleus</keyword>
<dbReference type="Pfam" id="PF00078">
    <property type="entry name" value="RVT_1"/>
    <property type="match status" value="1"/>
</dbReference>
<feature type="domain" description="Reverse transcriptase" evidence="11">
    <location>
        <begin position="488"/>
        <end position="747"/>
    </location>
</feature>
<evidence type="ECO:0000256" key="6">
    <source>
        <dbReference type="ARBA" id="ARBA00023159"/>
    </source>
</evidence>
<dbReference type="PANTHER" id="PTHR19446">
    <property type="entry name" value="REVERSE TRANSCRIPTASES"/>
    <property type="match status" value="1"/>
</dbReference>
<proteinExistence type="inferred from homology"/>
<comment type="caution">
    <text evidence="12">The sequence shown here is derived from an EMBL/GenBank/DDBJ whole genome shotgun (WGS) entry which is preliminary data.</text>
</comment>
<dbReference type="Gene3D" id="6.10.140.2200">
    <property type="match status" value="1"/>
</dbReference>
<evidence type="ECO:0000256" key="10">
    <source>
        <dbReference type="SAM" id="MobiDB-lite"/>
    </source>
</evidence>
<name>A0AAE0PTV7_9TELE</name>
<evidence type="ECO:0000256" key="5">
    <source>
        <dbReference type="ARBA" id="ARBA00023015"/>
    </source>
</evidence>
<comment type="similarity">
    <text evidence="2">Belongs to the CITED family.</text>
</comment>
<dbReference type="CDD" id="cd09076">
    <property type="entry name" value="L1-EN"/>
    <property type="match status" value="1"/>
</dbReference>
<dbReference type="EMBL" id="JAUCMX010000028">
    <property type="protein sequence ID" value="KAK3507952.1"/>
    <property type="molecule type" value="Genomic_DNA"/>
</dbReference>
<feature type="compositionally biased region" description="Low complexity" evidence="10">
    <location>
        <begin position="921"/>
        <end position="938"/>
    </location>
</feature>
<evidence type="ECO:0000256" key="1">
    <source>
        <dbReference type="ARBA" id="ARBA00004123"/>
    </source>
</evidence>
<dbReference type="Pfam" id="PF04487">
    <property type="entry name" value="CITED"/>
    <property type="match status" value="1"/>
</dbReference>
<dbReference type="Pfam" id="PF03372">
    <property type="entry name" value="Exo_endo_phos"/>
    <property type="match status" value="1"/>
</dbReference>
<evidence type="ECO:0000259" key="11">
    <source>
        <dbReference type="PROSITE" id="PS50878"/>
    </source>
</evidence>
<dbReference type="PROSITE" id="PS50878">
    <property type="entry name" value="RT_POL"/>
    <property type="match status" value="1"/>
</dbReference>
<evidence type="ECO:0000256" key="2">
    <source>
        <dbReference type="ARBA" id="ARBA00006967"/>
    </source>
</evidence>
<dbReference type="Proteomes" id="UP001274896">
    <property type="component" value="Unassembled WGS sequence"/>
</dbReference>
<sequence>MTGKGRELADMMERRKVDILCVQETRWKGSKARSIGAGFKLFYYGVDSKRNGVGVVLKEEFVRNVLEVKRVSDRVMSLKLEIEGVMLNVVSGYAPQVGCELEEKERFWSELDEVMESIPTGERVVIGADFNGHVGEGNTGDEEVMGKFGVKERNLEGQMVVDFAKRMDMGVVNTYFQKREEHRVTYKSGGRRTQVDYILCRRGNLKEISDCKVVVGESVARQHRMVVCRMTLMVCKTKRSKIEKKTKWWKLKKEECCEEFRQKLRQALGGQVVLPDDWETTAEVIRETGRKVLGVSSGRRKEDKETWWWNEEVQDSIQRKRLAKKKWDMDRTEENRQEYKELQRRVKREVSKAKQKAYDELYTRLDTREGEKDLYRLARQRDRDGKDVQQVRVIKDRDGRVLTSEESVQRRWKEYFEELMNEENEREKRVEGVNSVEQKVDKIRKDEVRKALKRMKSGKAVGPDDIPVEVWKCLGEAAVEFLANLFNRVLESERMPEEWRRSVLVPIFKNKGDVQSCSNYRGIKLMSHTMKVWERVVEARLRKVVDICEQQYGFMPRKSTTDAIFALRILMEKYRDGQKELHCVFVDLEKAYDRVPREELWYCMRKSGVAEKYVRVVQDMYERSRTVVRCAVGQTEEFKVKVGLHQGSALSPFLFAIVMDQLSEEVRQESPWTMMFADDIVICSESREQVEENLERWRFALERRGMKVSRSKTEYMCVNEREGSGTVRLQGEEVKKVQEFKYLGSTVQSNGECGKEVKKRVQAGWNGWRKVSGVLCDQKISARIKGKVYRTVVRPAMLYGLETVSLRKRQESELEHHFQAMADHMMMPMSHGFRMGMNSHPQHMGQPGMRTLPNGQLIHYNRGPQGSLEAAMRQRASMGPMMNGQMGNGHHSQMQTGNMMYAGANQQPGPQHPQAQHHMHPQSQPPQQQQQQQQHQQQYMSGGGLSTSQQLMASMHLQKLNTQYHGLPLGPGNGHHMGPGGPYRMAPNQLAGMQMGMGGPTLGLNVMDTDLIDEEVLTSLVLELGLDRVQELPELSLGQNEFDFFSDFVCKQQPNTVSC</sequence>
<evidence type="ECO:0000256" key="9">
    <source>
        <dbReference type="SAM" id="Coils"/>
    </source>
</evidence>
<keyword evidence="5" id="KW-0805">Transcription regulation</keyword>
<dbReference type="EC" id="3.1.26.4" evidence="4"/>
<keyword evidence="9" id="KW-0175">Coiled coil</keyword>
<evidence type="ECO:0000256" key="3">
    <source>
        <dbReference type="ARBA" id="ARBA00010879"/>
    </source>
</evidence>
<dbReference type="InterPro" id="IPR043128">
    <property type="entry name" value="Rev_trsase/Diguanyl_cyclase"/>
</dbReference>
<dbReference type="InterPro" id="IPR007576">
    <property type="entry name" value="CITED"/>
</dbReference>
<dbReference type="AlphaFoldDB" id="A0AAE0PTV7"/>
<organism evidence="12 13">
    <name type="scientific">Hemibagrus guttatus</name>
    <dbReference type="NCBI Taxonomy" id="175788"/>
    <lineage>
        <taxon>Eukaryota</taxon>
        <taxon>Metazoa</taxon>
        <taxon>Chordata</taxon>
        <taxon>Craniata</taxon>
        <taxon>Vertebrata</taxon>
        <taxon>Euteleostomi</taxon>
        <taxon>Actinopterygii</taxon>
        <taxon>Neopterygii</taxon>
        <taxon>Teleostei</taxon>
        <taxon>Ostariophysi</taxon>
        <taxon>Siluriformes</taxon>
        <taxon>Bagridae</taxon>
        <taxon>Hemibagrus</taxon>
    </lineage>
</organism>
<evidence type="ECO:0000313" key="13">
    <source>
        <dbReference type="Proteomes" id="UP001274896"/>
    </source>
</evidence>
<dbReference type="InterPro" id="IPR036691">
    <property type="entry name" value="Endo/exonu/phosph_ase_sf"/>
</dbReference>
<evidence type="ECO:0000313" key="12">
    <source>
        <dbReference type="EMBL" id="KAK3507952.1"/>
    </source>
</evidence>
<protein>
    <recommendedName>
        <fullName evidence="4">ribonuclease H</fullName>
        <ecNumber evidence="4">3.1.26.4</ecNumber>
    </recommendedName>
</protein>
<feature type="coiled-coil region" evidence="9">
    <location>
        <begin position="322"/>
        <end position="356"/>
    </location>
</feature>
<evidence type="ECO:0000256" key="4">
    <source>
        <dbReference type="ARBA" id="ARBA00012180"/>
    </source>
</evidence>
<evidence type="ECO:0000256" key="8">
    <source>
        <dbReference type="ARBA" id="ARBA00023242"/>
    </source>
</evidence>
<keyword evidence="13" id="KW-1185">Reference proteome</keyword>
<reference evidence="12" key="1">
    <citation type="submission" date="2023-06" db="EMBL/GenBank/DDBJ databases">
        <title>Male Hemibagrus guttatus genome.</title>
        <authorList>
            <person name="Bian C."/>
        </authorList>
    </citation>
    <scope>NUCLEOTIDE SEQUENCE</scope>
    <source>
        <strain evidence="12">Male_cb2023</strain>
        <tissue evidence="12">Muscle</tissue>
    </source>
</reference>
<dbReference type="GO" id="GO:0004523">
    <property type="term" value="F:RNA-DNA hybrid ribonuclease activity"/>
    <property type="evidence" value="ECO:0007669"/>
    <property type="project" value="UniProtKB-EC"/>
</dbReference>
<dbReference type="InterPro" id="IPR005135">
    <property type="entry name" value="Endo/exonuclease/phosphatase"/>
</dbReference>
<gene>
    <name evidence="12" type="ORF">QTP70_005039</name>
</gene>